<evidence type="ECO:0000313" key="1">
    <source>
        <dbReference type="EMBL" id="KAI4859879.1"/>
    </source>
</evidence>
<proteinExistence type="predicted"/>
<sequence length="137" mass="15302">MTSQSEVTQANSLGNCLDGFYNGFWSVYSTPFTDRPNEGFYDLVERTVADNGAKRDAIALVLFLALMEFPFARLLRSDTGNDNLVADIVKHVSSNLISVVELARIIPLLRAVIEKRPDEEIWDSVYYAVAEPPTRAT</sequence>
<organism evidence="1 2">
    <name type="scientific">Hypoxylon rubiginosum</name>
    <dbReference type="NCBI Taxonomy" id="110542"/>
    <lineage>
        <taxon>Eukaryota</taxon>
        <taxon>Fungi</taxon>
        <taxon>Dikarya</taxon>
        <taxon>Ascomycota</taxon>
        <taxon>Pezizomycotina</taxon>
        <taxon>Sordariomycetes</taxon>
        <taxon>Xylariomycetidae</taxon>
        <taxon>Xylariales</taxon>
        <taxon>Hypoxylaceae</taxon>
        <taxon>Hypoxylon</taxon>
    </lineage>
</organism>
<name>A0ACB9YKL2_9PEZI</name>
<accession>A0ACB9YKL2</accession>
<comment type="caution">
    <text evidence="1">The sequence shown here is derived from an EMBL/GenBank/DDBJ whole genome shotgun (WGS) entry which is preliminary data.</text>
</comment>
<reference evidence="1 2" key="1">
    <citation type="journal article" date="2022" name="New Phytol.">
        <title>Ecological generalism drives hyperdiversity of secondary metabolite gene clusters in xylarialean endophytes.</title>
        <authorList>
            <person name="Franco M.E.E."/>
            <person name="Wisecaver J.H."/>
            <person name="Arnold A.E."/>
            <person name="Ju Y.M."/>
            <person name="Slot J.C."/>
            <person name="Ahrendt S."/>
            <person name="Moore L.P."/>
            <person name="Eastman K.E."/>
            <person name="Scott K."/>
            <person name="Konkel Z."/>
            <person name="Mondo S.J."/>
            <person name="Kuo A."/>
            <person name="Hayes R.D."/>
            <person name="Haridas S."/>
            <person name="Andreopoulos B."/>
            <person name="Riley R."/>
            <person name="LaButti K."/>
            <person name="Pangilinan J."/>
            <person name="Lipzen A."/>
            <person name="Amirebrahimi M."/>
            <person name="Yan J."/>
            <person name="Adam C."/>
            <person name="Keymanesh K."/>
            <person name="Ng V."/>
            <person name="Louie K."/>
            <person name="Northen T."/>
            <person name="Drula E."/>
            <person name="Henrissat B."/>
            <person name="Hsieh H.M."/>
            <person name="Youens-Clark K."/>
            <person name="Lutzoni F."/>
            <person name="Miadlikowska J."/>
            <person name="Eastwood D.C."/>
            <person name="Hamelin R.C."/>
            <person name="Grigoriev I.V."/>
            <person name="U'Ren J.M."/>
        </authorList>
    </citation>
    <scope>NUCLEOTIDE SEQUENCE [LARGE SCALE GENOMIC DNA]</scope>
    <source>
        <strain evidence="1 2">CBS 119005</strain>
    </source>
</reference>
<keyword evidence="2" id="KW-1185">Reference proteome</keyword>
<dbReference type="EMBL" id="MU393609">
    <property type="protein sequence ID" value="KAI4859879.1"/>
    <property type="molecule type" value="Genomic_DNA"/>
</dbReference>
<protein>
    <submittedName>
        <fullName evidence="1">Uncharacterized protein</fullName>
    </submittedName>
</protein>
<evidence type="ECO:0000313" key="2">
    <source>
        <dbReference type="Proteomes" id="UP001497700"/>
    </source>
</evidence>
<gene>
    <name evidence="1" type="ORF">F4820DRAFT_466257</name>
</gene>
<dbReference type="Proteomes" id="UP001497700">
    <property type="component" value="Unassembled WGS sequence"/>
</dbReference>